<evidence type="ECO:0000313" key="1">
    <source>
        <dbReference type="EMBL" id="KAJ7570654.1"/>
    </source>
</evidence>
<dbReference type="EMBL" id="CM055092">
    <property type="protein sequence ID" value="KAJ7570654.1"/>
    <property type="molecule type" value="Genomic_DNA"/>
</dbReference>
<evidence type="ECO:0000313" key="2">
    <source>
        <dbReference type="Proteomes" id="UP001162992"/>
    </source>
</evidence>
<sequence>MALKPVGREFVLMAAGRDGFEASWSRTEGESSSEEVQEREGSDEGVQGCWLIGRFHLQGHGFVDRWHGGSCADCLGRVQVCRPCSCG</sequence>
<organism evidence="1 2">
    <name type="scientific">Diphasiastrum complanatum</name>
    <name type="common">Issler's clubmoss</name>
    <name type="synonym">Lycopodium complanatum</name>
    <dbReference type="NCBI Taxonomy" id="34168"/>
    <lineage>
        <taxon>Eukaryota</taxon>
        <taxon>Viridiplantae</taxon>
        <taxon>Streptophyta</taxon>
        <taxon>Embryophyta</taxon>
        <taxon>Tracheophyta</taxon>
        <taxon>Lycopodiopsida</taxon>
        <taxon>Lycopodiales</taxon>
        <taxon>Lycopodiaceae</taxon>
        <taxon>Lycopodioideae</taxon>
        <taxon>Diphasiastrum</taxon>
    </lineage>
</organism>
<dbReference type="Proteomes" id="UP001162992">
    <property type="component" value="Chromosome 1"/>
</dbReference>
<reference evidence="2" key="1">
    <citation type="journal article" date="2024" name="Proc. Natl. Acad. Sci. U.S.A.">
        <title>Extraordinary preservation of gene collinearity over three hundred million years revealed in homosporous lycophytes.</title>
        <authorList>
            <person name="Li C."/>
            <person name="Wickell D."/>
            <person name="Kuo L.Y."/>
            <person name="Chen X."/>
            <person name="Nie B."/>
            <person name="Liao X."/>
            <person name="Peng D."/>
            <person name="Ji J."/>
            <person name="Jenkins J."/>
            <person name="Williams M."/>
            <person name="Shu S."/>
            <person name="Plott C."/>
            <person name="Barry K."/>
            <person name="Rajasekar S."/>
            <person name="Grimwood J."/>
            <person name="Han X."/>
            <person name="Sun S."/>
            <person name="Hou Z."/>
            <person name="He W."/>
            <person name="Dai G."/>
            <person name="Sun C."/>
            <person name="Schmutz J."/>
            <person name="Leebens-Mack J.H."/>
            <person name="Li F.W."/>
            <person name="Wang L."/>
        </authorList>
    </citation>
    <scope>NUCLEOTIDE SEQUENCE [LARGE SCALE GENOMIC DNA]</scope>
    <source>
        <strain evidence="2">cv. PW_Plant_1</strain>
    </source>
</reference>
<name>A0ACC2EVZ3_DIPCM</name>
<accession>A0ACC2EVZ3</accession>
<keyword evidence="2" id="KW-1185">Reference proteome</keyword>
<protein>
    <submittedName>
        <fullName evidence="1">Uncharacterized protein</fullName>
    </submittedName>
</protein>
<comment type="caution">
    <text evidence="1">The sequence shown here is derived from an EMBL/GenBank/DDBJ whole genome shotgun (WGS) entry which is preliminary data.</text>
</comment>
<proteinExistence type="predicted"/>
<gene>
    <name evidence="1" type="ORF">O6H91_01G130300</name>
</gene>